<feature type="domain" description="Carbamoyltransferase" evidence="2">
    <location>
        <begin position="2"/>
        <end position="336"/>
    </location>
</feature>
<evidence type="ECO:0000259" key="2">
    <source>
        <dbReference type="Pfam" id="PF02543"/>
    </source>
</evidence>
<dbReference type="InterPro" id="IPR051338">
    <property type="entry name" value="NodU/CmcH_Carbamoyltrnsfr"/>
</dbReference>
<gene>
    <name evidence="4" type="ORF">ACFFGT_10175</name>
</gene>
<dbReference type="Pfam" id="PF02543">
    <property type="entry name" value="Carbam_trans_N"/>
    <property type="match status" value="1"/>
</dbReference>
<reference evidence="4 5" key="1">
    <citation type="submission" date="2024-09" db="EMBL/GenBank/DDBJ databases">
        <authorList>
            <person name="Sun Q."/>
            <person name="Mori K."/>
        </authorList>
    </citation>
    <scope>NUCLEOTIDE SEQUENCE [LARGE SCALE GENOMIC DNA]</scope>
    <source>
        <strain evidence="4 5">NCAIM B.02415</strain>
    </source>
</reference>
<proteinExistence type="inferred from homology"/>
<evidence type="ECO:0000313" key="5">
    <source>
        <dbReference type="Proteomes" id="UP001589828"/>
    </source>
</evidence>
<dbReference type="PANTHER" id="PTHR34847:SF1">
    <property type="entry name" value="NODULATION PROTEIN U"/>
    <property type="match status" value="1"/>
</dbReference>
<dbReference type="PANTHER" id="PTHR34847">
    <property type="entry name" value="NODULATION PROTEIN U"/>
    <property type="match status" value="1"/>
</dbReference>
<evidence type="ECO:0000259" key="3">
    <source>
        <dbReference type="Pfam" id="PF16861"/>
    </source>
</evidence>
<dbReference type="InterPro" id="IPR038152">
    <property type="entry name" value="Carbam_trans_C_sf"/>
</dbReference>
<dbReference type="CDD" id="cd24098">
    <property type="entry name" value="ASKHA_NBD_TobZ_N"/>
    <property type="match status" value="1"/>
</dbReference>
<dbReference type="Gene3D" id="3.30.420.40">
    <property type="match status" value="2"/>
</dbReference>
<feature type="domain" description="Carbamoyltransferase C-terminal" evidence="3">
    <location>
        <begin position="387"/>
        <end position="571"/>
    </location>
</feature>
<accession>A0ABV6L564</accession>
<dbReference type="RefSeq" id="WP_377022415.1">
    <property type="nucleotide sequence ID" value="NZ_JBHLTS010000021.1"/>
</dbReference>
<evidence type="ECO:0000313" key="4">
    <source>
        <dbReference type="EMBL" id="MFC0514571.1"/>
    </source>
</evidence>
<comment type="similarity">
    <text evidence="1">Belongs to the NodU/CmcH family.</text>
</comment>
<organism evidence="4 5">
    <name type="scientific">Mucilaginibacter angelicae</name>
    <dbReference type="NCBI Taxonomy" id="869718"/>
    <lineage>
        <taxon>Bacteria</taxon>
        <taxon>Pseudomonadati</taxon>
        <taxon>Bacteroidota</taxon>
        <taxon>Sphingobacteriia</taxon>
        <taxon>Sphingobacteriales</taxon>
        <taxon>Sphingobacteriaceae</taxon>
        <taxon>Mucilaginibacter</taxon>
    </lineage>
</organism>
<dbReference type="SUPFAM" id="SSF53067">
    <property type="entry name" value="Actin-like ATPase domain"/>
    <property type="match status" value="1"/>
</dbReference>
<dbReference type="InterPro" id="IPR031730">
    <property type="entry name" value="Carbam_trans_C"/>
</dbReference>
<dbReference type="Pfam" id="PF16861">
    <property type="entry name" value="Carbam_trans_C"/>
    <property type="match status" value="1"/>
</dbReference>
<dbReference type="Proteomes" id="UP001589828">
    <property type="component" value="Unassembled WGS sequence"/>
</dbReference>
<dbReference type="InterPro" id="IPR043129">
    <property type="entry name" value="ATPase_NBD"/>
</dbReference>
<sequence length="594" mass="66589">MKILGIGGMLGHDSNAALIIDNKIVFAAQEERYTRVKHDHVFPHRAISDCLQAGAINAEDIDIVVLSEKPFQVYLNNYLDRASSRLFRGLGNTKAAVKLTRSFFEKEIARQFPKAGIRYAWHHYSHAISTYYSSGFTEAAFLCIDGKGEFANASIGYIDRDNAVISHELSYANGLGMLYTLITHFLGFPSYGSEYKVMGLAPYGRPRYVARIRQLFREDEYGAIRLLKKSGFHPDSLNKLLPWVSKVMGIDSRKPGDALTGVHTDIAASLQFIFEEFILKIASFVKSNFNTDNLLFCGGCAQNCVAAGKLRDRKIFEKVYNSPVGGDMASGLGAALAYLHQSKALRDEKPDFKGYYLGGGPGKVSFPEASGHILPVAKQDLPAFMAGQLAEGKIIGWVQGGMELGARALGARSILASPLVPDIQSDMNLKIKFRESFRPFAPAILSEDVSDWFDIDQPSDYMQYTAFLKKELRYTNTEDHHSFRERLNFPRCKIPSVVHVDYSARLQTVTGTEHPEFHRLLTEFKKIAGVPVLINTSFNVNGQPIVRTADEAWECFINTDIDLLVTGDVVYQNPFHKTRDQKLQWLKQFENYSR</sequence>
<comment type="caution">
    <text evidence="4">The sequence shown here is derived from an EMBL/GenBank/DDBJ whole genome shotgun (WGS) entry which is preliminary data.</text>
</comment>
<dbReference type="EMBL" id="JBHLTS010000021">
    <property type="protein sequence ID" value="MFC0514571.1"/>
    <property type="molecule type" value="Genomic_DNA"/>
</dbReference>
<name>A0ABV6L564_9SPHI</name>
<evidence type="ECO:0000256" key="1">
    <source>
        <dbReference type="ARBA" id="ARBA00006129"/>
    </source>
</evidence>
<dbReference type="Gene3D" id="3.90.870.20">
    <property type="entry name" value="Carbamoyltransferase, C-terminal domain"/>
    <property type="match status" value="1"/>
</dbReference>
<protein>
    <submittedName>
        <fullName evidence="4">Carbamoyltransferase</fullName>
    </submittedName>
</protein>
<dbReference type="InterPro" id="IPR003696">
    <property type="entry name" value="Carbtransf_dom"/>
</dbReference>
<keyword evidence="5" id="KW-1185">Reference proteome</keyword>